<dbReference type="RefSeq" id="WP_104709649.1">
    <property type="nucleotide sequence ID" value="NZ_PTRA01000001.1"/>
</dbReference>
<evidence type="ECO:0000313" key="6">
    <source>
        <dbReference type="EMBL" id="PQA58431.1"/>
    </source>
</evidence>
<organism evidence="6 7">
    <name type="scientific">Siphonobacter curvatus</name>
    <dbReference type="NCBI Taxonomy" id="2094562"/>
    <lineage>
        <taxon>Bacteria</taxon>
        <taxon>Pseudomonadati</taxon>
        <taxon>Bacteroidota</taxon>
        <taxon>Cytophagia</taxon>
        <taxon>Cytophagales</taxon>
        <taxon>Cytophagaceae</taxon>
        <taxon>Siphonobacter</taxon>
    </lineage>
</organism>
<evidence type="ECO:0000313" key="7">
    <source>
        <dbReference type="Proteomes" id="UP000239590"/>
    </source>
</evidence>
<name>A0A2S7IL05_9BACT</name>
<protein>
    <submittedName>
        <fullName evidence="6">Methyltransferase</fullName>
    </submittedName>
</protein>
<dbReference type="AlphaFoldDB" id="A0A2S7IL05"/>
<keyword evidence="7" id="KW-1185">Reference proteome</keyword>
<evidence type="ECO:0000256" key="4">
    <source>
        <dbReference type="PIRSR" id="PIRSR005739-1"/>
    </source>
</evidence>
<dbReference type="CDD" id="cd02440">
    <property type="entry name" value="AdoMet_MTases"/>
    <property type="match status" value="1"/>
</dbReference>
<reference evidence="7" key="1">
    <citation type="submission" date="2018-02" db="EMBL/GenBank/DDBJ databases">
        <title>Genome sequencing of Solimonas sp. HR-BB.</title>
        <authorList>
            <person name="Lee Y."/>
            <person name="Jeon C.O."/>
        </authorList>
    </citation>
    <scope>NUCLEOTIDE SEQUENCE [LARGE SCALE GENOMIC DNA]</scope>
    <source>
        <strain evidence="7">HR-U</strain>
    </source>
</reference>
<feature type="active site" description="Proton acceptor" evidence="4">
    <location>
        <position position="254"/>
    </location>
</feature>
<dbReference type="Gene3D" id="3.40.50.150">
    <property type="entry name" value="Vaccinia Virus protein VP39"/>
    <property type="match status" value="1"/>
</dbReference>
<dbReference type="SUPFAM" id="SSF53335">
    <property type="entry name" value="S-adenosyl-L-methionine-dependent methyltransferases"/>
    <property type="match status" value="1"/>
</dbReference>
<dbReference type="InterPro" id="IPR016461">
    <property type="entry name" value="COMT-like"/>
</dbReference>
<evidence type="ECO:0000259" key="5">
    <source>
        <dbReference type="Pfam" id="PF00891"/>
    </source>
</evidence>
<dbReference type="InterPro" id="IPR029063">
    <property type="entry name" value="SAM-dependent_MTases_sf"/>
</dbReference>
<dbReference type="PANTHER" id="PTHR43712:SF2">
    <property type="entry name" value="O-METHYLTRANSFERASE CICE"/>
    <property type="match status" value="1"/>
</dbReference>
<dbReference type="GO" id="GO:0008171">
    <property type="term" value="F:O-methyltransferase activity"/>
    <property type="evidence" value="ECO:0007669"/>
    <property type="project" value="InterPro"/>
</dbReference>
<keyword evidence="1 6" id="KW-0489">Methyltransferase</keyword>
<evidence type="ECO:0000256" key="3">
    <source>
        <dbReference type="ARBA" id="ARBA00022691"/>
    </source>
</evidence>
<dbReference type="GO" id="GO:0032259">
    <property type="term" value="P:methylation"/>
    <property type="evidence" value="ECO:0007669"/>
    <property type="project" value="UniProtKB-KW"/>
</dbReference>
<dbReference type="PANTHER" id="PTHR43712">
    <property type="entry name" value="PUTATIVE (AFU_ORTHOLOGUE AFUA_4G14580)-RELATED"/>
    <property type="match status" value="1"/>
</dbReference>
<dbReference type="InterPro" id="IPR036390">
    <property type="entry name" value="WH_DNA-bd_sf"/>
</dbReference>
<sequence>MQPTLDLAPITRHLRAMYGSRLLVAAVNHLSVFEQFEHGPLSFTELQARLQLSERPAHVLIPSLCAMEVLTQTAEGKLYPSELGQYLSRKIPQNLIGYVGLEKEDPGVLEMVTRLQNDGPLDASEGFSYVMDADAPSPMDEPETARLFTLGLAGRARKLSPIVAEHLPRIEGHLLDVAGGTGFYTFEWLHRNPSATATLFDRPQVLEVAKELLEEFIAHTGDQTIRTRIQFQAGDMLTDALPQTDLLLAASLFHDWPTETCQELAQRFATSLRPGGELWVHDTFLNDTLDGPKPATDYGAALFWGTKGRIYSRQEHRSWFEQAGLQPLPTEIPTQMEYGLMAARKA</sequence>
<dbReference type="InterPro" id="IPR036388">
    <property type="entry name" value="WH-like_DNA-bd_sf"/>
</dbReference>
<dbReference type="EMBL" id="PTRA01000001">
    <property type="protein sequence ID" value="PQA58431.1"/>
    <property type="molecule type" value="Genomic_DNA"/>
</dbReference>
<gene>
    <name evidence="6" type="ORF">C5O19_01790</name>
</gene>
<evidence type="ECO:0000256" key="2">
    <source>
        <dbReference type="ARBA" id="ARBA00022679"/>
    </source>
</evidence>
<evidence type="ECO:0000256" key="1">
    <source>
        <dbReference type="ARBA" id="ARBA00022603"/>
    </source>
</evidence>
<dbReference type="SUPFAM" id="SSF46785">
    <property type="entry name" value="Winged helix' DNA-binding domain"/>
    <property type="match status" value="1"/>
</dbReference>
<proteinExistence type="predicted"/>
<dbReference type="Pfam" id="PF00891">
    <property type="entry name" value="Methyltransf_2"/>
    <property type="match status" value="1"/>
</dbReference>
<comment type="caution">
    <text evidence="6">The sequence shown here is derived from an EMBL/GenBank/DDBJ whole genome shotgun (WGS) entry which is preliminary data.</text>
</comment>
<keyword evidence="3" id="KW-0949">S-adenosyl-L-methionine</keyword>
<dbReference type="PIRSF" id="PIRSF005739">
    <property type="entry name" value="O-mtase"/>
    <property type="match status" value="1"/>
</dbReference>
<feature type="domain" description="O-methyltransferase C-terminal" evidence="5">
    <location>
        <begin position="173"/>
        <end position="325"/>
    </location>
</feature>
<keyword evidence="2 6" id="KW-0808">Transferase</keyword>
<dbReference type="Gene3D" id="1.10.10.10">
    <property type="entry name" value="Winged helix-like DNA-binding domain superfamily/Winged helix DNA-binding domain"/>
    <property type="match status" value="1"/>
</dbReference>
<dbReference type="InterPro" id="IPR001077">
    <property type="entry name" value="COMT_C"/>
</dbReference>
<dbReference type="OrthoDB" id="582216at2"/>
<accession>A0A2S7IL05</accession>
<dbReference type="Proteomes" id="UP000239590">
    <property type="component" value="Unassembled WGS sequence"/>
</dbReference>
<dbReference type="PROSITE" id="PS51683">
    <property type="entry name" value="SAM_OMT_II"/>
    <property type="match status" value="1"/>
</dbReference>